<keyword evidence="1 10" id="KW-0540">Nuclease</keyword>
<proteinExistence type="inferred from homology"/>
<keyword evidence="8 10" id="KW-0464">Manganese</keyword>
<dbReference type="Gene3D" id="1.20.120.920">
    <property type="entry name" value="CRISPR-associated endonuclease Cas1, C-terminal domain"/>
    <property type="match status" value="1"/>
</dbReference>
<comment type="cofactor">
    <cofactor evidence="10">
        <name>Mg(2+)</name>
        <dbReference type="ChEBI" id="CHEBI:18420"/>
    </cofactor>
    <cofactor evidence="10">
        <name>Mn(2+)</name>
        <dbReference type="ChEBI" id="CHEBI:29035"/>
    </cofactor>
</comment>
<keyword evidence="6 10" id="KW-0051">Antiviral defense</keyword>
<keyword evidence="2 10" id="KW-0479">Metal-binding</keyword>
<dbReference type="GO" id="GO:0003677">
    <property type="term" value="F:DNA binding"/>
    <property type="evidence" value="ECO:0007669"/>
    <property type="project" value="UniProtKB-KW"/>
</dbReference>
<evidence type="ECO:0000313" key="11">
    <source>
        <dbReference type="EMBL" id="KAB2930584.1"/>
    </source>
</evidence>
<comment type="similarity">
    <text evidence="10">Belongs to the CRISPR-associated endonuclease Cas1 family.</text>
</comment>
<reference evidence="11 12" key="1">
    <citation type="submission" date="2019-10" db="EMBL/GenBank/DDBJ databases">
        <title>Extracellular Electron Transfer in a Candidatus Methanoperedens spp. Enrichment Culture.</title>
        <authorList>
            <person name="Berger S."/>
            <person name="Rangel Shaw D."/>
            <person name="Berben T."/>
            <person name="In 'T Zandt M."/>
            <person name="Frank J."/>
            <person name="Reimann J."/>
            <person name="Jetten M.S.M."/>
            <person name="Welte C.U."/>
        </authorList>
    </citation>
    <scope>NUCLEOTIDE SEQUENCE [LARGE SCALE GENOMIC DNA]</scope>
    <source>
        <strain evidence="11">SB12</strain>
    </source>
</reference>
<evidence type="ECO:0000256" key="8">
    <source>
        <dbReference type="ARBA" id="ARBA00023211"/>
    </source>
</evidence>
<sequence length="345" mass="39400">MTEIVQNILYITKPGLYLHKENETVKVAEEKQTILTVPLHHLQGITFLSRGSISSYLLDKCLNQGISVTYLTERGRFLARLEGASSGNVIVRMEQFRKALDERERLAIARRIVAGKIQNARLNLLRTARDRKNDDDVDGAKIRSIAEALADRLIRTAEATTLAELRGHEGEAARLYFSVFDLCIIKQKDAFAFDRRSRRPPRSRLNALLSFTYSMLTNDCVSACQAAGLDPYVGFLHDARSGRPSLALDLVEEFRAFADRFVLTLINRQQIQAEDIEVKTGNVYRMTDSARKRFLDAYQKRKQDELVHPLLGYQCRVADLPLLQARLLARNIRGDIDEYTPFLWR</sequence>
<protein>
    <recommendedName>
        <fullName evidence="10">CRISPR-associated endonuclease Cas1</fullName>
        <ecNumber evidence="10">3.1.-.-</ecNumber>
    </recommendedName>
</protein>
<dbReference type="PANTHER" id="PTHR34353:SF2">
    <property type="entry name" value="CRISPR-ASSOCIATED ENDONUCLEASE CAS1 1"/>
    <property type="match status" value="1"/>
</dbReference>
<dbReference type="GO" id="GO:0051607">
    <property type="term" value="P:defense response to virus"/>
    <property type="evidence" value="ECO:0007669"/>
    <property type="project" value="UniProtKB-UniRule"/>
</dbReference>
<dbReference type="EMBL" id="WBUI01000019">
    <property type="protein sequence ID" value="KAB2930584.1"/>
    <property type="molecule type" value="Genomic_DNA"/>
</dbReference>
<evidence type="ECO:0000256" key="7">
    <source>
        <dbReference type="ARBA" id="ARBA00023125"/>
    </source>
</evidence>
<accession>A0A833GZF9</accession>
<keyword evidence="7 10" id="KW-0238">DNA-binding</keyword>
<comment type="function">
    <text evidence="10">CRISPR (clustered regularly interspaced short palindromic repeat), is an adaptive immune system that provides protection against mobile genetic elements (viruses, transposable elements and conjugative plasmids). CRISPR clusters contain spacers, sequences complementary to antecedent mobile elements, and target invading nucleic acids. CRISPR clusters are transcribed and processed into CRISPR RNA (crRNA). Acts as a dsDNA endonuclease. Involved in the integration of spacer DNA into the CRISPR cassette.</text>
</comment>
<evidence type="ECO:0000256" key="2">
    <source>
        <dbReference type="ARBA" id="ARBA00022723"/>
    </source>
</evidence>
<keyword evidence="5 10" id="KW-0460">Magnesium</keyword>
<evidence type="ECO:0000256" key="9">
    <source>
        <dbReference type="ARBA" id="ARBA00038592"/>
    </source>
</evidence>
<evidence type="ECO:0000313" key="12">
    <source>
        <dbReference type="Proteomes" id="UP000460298"/>
    </source>
</evidence>
<dbReference type="InterPro" id="IPR002729">
    <property type="entry name" value="CRISPR-assoc_Cas1"/>
</dbReference>
<dbReference type="GO" id="GO:0043571">
    <property type="term" value="P:maintenance of CRISPR repeat elements"/>
    <property type="evidence" value="ECO:0007669"/>
    <property type="project" value="UniProtKB-UniRule"/>
</dbReference>
<evidence type="ECO:0000256" key="1">
    <source>
        <dbReference type="ARBA" id="ARBA00022722"/>
    </source>
</evidence>
<dbReference type="Pfam" id="PF01867">
    <property type="entry name" value="Cas_Cas1"/>
    <property type="match status" value="1"/>
</dbReference>
<dbReference type="GO" id="GO:0046872">
    <property type="term" value="F:metal ion binding"/>
    <property type="evidence" value="ECO:0007669"/>
    <property type="project" value="UniProtKB-UniRule"/>
</dbReference>
<evidence type="ECO:0000256" key="5">
    <source>
        <dbReference type="ARBA" id="ARBA00022842"/>
    </source>
</evidence>
<dbReference type="EC" id="3.1.-.-" evidence="10"/>
<dbReference type="NCBIfam" id="TIGR03640">
    <property type="entry name" value="cas1_DVULG"/>
    <property type="match status" value="1"/>
</dbReference>
<name>A0A833GZF9_9LEPT</name>
<gene>
    <name evidence="11" type="primary">cas1c</name>
    <name evidence="10" type="synonym">cas1</name>
    <name evidence="11" type="ORF">F9K24_16205</name>
</gene>
<feature type="binding site" evidence="10">
    <location>
        <position position="237"/>
    </location>
    <ligand>
        <name>Mn(2+)</name>
        <dbReference type="ChEBI" id="CHEBI:29035"/>
    </ligand>
</feature>
<evidence type="ECO:0000256" key="6">
    <source>
        <dbReference type="ARBA" id="ARBA00023118"/>
    </source>
</evidence>
<dbReference type="InterPro" id="IPR042206">
    <property type="entry name" value="CRISPR-assoc_Cas1_C"/>
</dbReference>
<dbReference type="GO" id="GO:0004520">
    <property type="term" value="F:DNA endonuclease activity"/>
    <property type="evidence" value="ECO:0007669"/>
    <property type="project" value="InterPro"/>
</dbReference>
<keyword evidence="4 10" id="KW-0378">Hydrolase</keyword>
<dbReference type="PANTHER" id="PTHR34353">
    <property type="entry name" value="CRISPR-ASSOCIATED ENDONUCLEASE CAS1 1"/>
    <property type="match status" value="1"/>
</dbReference>
<evidence type="ECO:0000256" key="10">
    <source>
        <dbReference type="HAMAP-Rule" id="MF_01470"/>
    </source>
</evidence>
<dbReference type="InterPro" id="IPR019856">
    <property type="entry name" value="CRISPR-assoc_Cas1_DVULG"/>
</dbReference>
<dbReference type="InterPro" id="IPR050646">
    <property type="entry name" value="Cas1"/>
</dbReference>
<dbReference type="AlphaFoldDB" id="A0A833GZF9"/>
<keyword evidence="3 10" id="KW-0255">Endonuclease</keyword>
<dbReference type="GO" id="GO:0016787">
    <property type="term" value="F:hydrolase activity"/>
    <property type="evidence" value="ECO:0007669"/>
    <property type="project" value="UniProtKB-KW"/>
</dbReference>
<comment type="caution">
    <text evidence="11">The sequence shown here is derived from an EMBL/GenBank/DDBJ whole genome shotgun (WGS) entry which is preliminary data.</text>
</comment>
<evidence type="ECO:0000256" key="3">
    <source>
        <dbReference type="ARBA" id="ARBA00022759"/>
    </source>
</evidence>
<comment type="subunit">
    <text evidence="9 10">Homodimer, forms a heterotetramer with a Cas2 homodimer.</text>
</comment>
<dbReference type="HAMAP" id="MF_01470">
    <property type="entry name" value="Cas1"/>
    <property type="match status" value="1"/>
</dbReference>
<organism evidence="11 12">
    <name type="scientific">Leptonema illini</name>
    <dbReference type="NCBI Taxonomy" id="183"/>
    <lineage>
        <taxon>Bacteria</taxon>
        <taxon>Pseudomonadati</taxon>
        <taxon>Spirochaetota</taxon>
        <taxon>Spirochaetia</taxon>
        <taxon>Leptospirales</taxon>
        <taxon>Leptospiraceae</taxon>
        <taxon>Leptonema</taxon>
    </lineage>
</organism>
<dbReference type="Proteomes" id="UP000460298">
    <property type="component" value="Unassembled WGS sequence"/>
</dbReference>
<dbReference type="NCBIfam" id="TIGR00287">
    <property type="entry name" value="cas1"/>
    <property type="match status" value="1"/>
</dbReference>
<feature type="binding site" evidence="10">
    <location>
        <position position="252"/>
    </location>
    <ligand>
        <name>Mn(2+)</name>
        <dbReference type="ChEBI" id="CHEBI:29035"/>
    </ligand>
</feature>
<feature type="binding site" evidence="10">
    <location>
        <position position="169"/>
    </location>
    <ligand>
        <name>Mn(2+)</name>
        <dbReference type="ChEBI" id="CHEBI:29035"/>
    </ligand>
</feature>
<dbReference type="InterPro" id="IPR042211">
    <property type="entry name" value="CRISPR-assoc_Cas1_N"/>
</dbReference>
<evidence type="ECO:0000256" key="4">
    <source>
        <dbReference type="ARBA" id="ARBA00022801"/>
    </source>
</evidence>
<dbReference type="Gene3D" id="3.100.10.20">
    <property type="entry name" value="CRISPR-associated endonuclease Cas1, N-terminal domain"/>
    <property type="match status" value="1"/>
</dbReference>